<feature type="domain" description="Disease resistance R13L4/SHOC-2-like LRR" evidence="10">
    <location>
        <begin position="154"/>
        <end position="284"/>
    </location>
</feature>
<evidence type="ECO:0000256" key="8">
    <source>
        <dbReference type="ARBA" id="ARBA00023180"/>
    </source>
</evidence>
<evidence type="ECO:0000256" key="3">
    <source>
        <dbReference type="ARBA" id="ARBA00022692"/>
    </source>
</evidence>
<dbReference type="PANTHER" id="PTHR48060:SF21">
    <property type="entry name" value="L DOMAIN-LIKE PROTEIN"/>
    <property type="match status" value="1"/>
</dbReference>
<evidence type="ECO:0000259" key="9">
    <source>
        <dbReference type="Pfam" id="PF08263"/>
    </source>
</evidence>
<dbReference type="Proteomes" id="UP000026960">
    <property type="component" value="Chromosome 11"/>
</dbReference>
<evidence type="ECO:0000256" key="6">
    <source>
        <dbReference type="ARBA" id="ARBA00022989"/>
    </source>
</evidence>
<sequence length="353" mass="37620">MSSGPSRSNGSDTDLSALLAFKAQLSDPNNILASNWTIGTPFCQWVGVSCSRRRQRITALQLPGVNYLTGPVPPAIFNMSSLTAFALAINSLTAPIPGNTSFSLPVLQWFSISHNDFTGQIPPGLAGCPYLQLISLSDNLFEGVFPPWLGKLANLNYISLGGNHLDGGLALVALSNLTMLRVLNLATCNLTGAIPVDIGHLGQLSELHLSMNQLTGPIPASFGNLSALTYLRLEQNLLDGSVPAAFGNMKSLTMLDIGLNRLAGEINHLLSHLCNCRNLSSLGIYSNYFTGSLIGNRVGNLSSQLQRFFADGNNLIGELPATISNLTGLEELNLLGNQLQGAIPESIMMMNNL</sequence>
<dbReference type="Pfam" id="PF00560">
    <property type="entry name" value="LRR_1"/>
    <property type="match status" value="3"/>
</dbReference>
<dbReference type="InterPro" id="IPR032675">
    <property type="entry name" value="LRR_dom_sf"/>
</dbReference>
<dbReference type="SUPFAM" id="SSF52058">
    <property type="entry name" value="L domain-like"/>
    <property type="match status" value="1"/>
</dbReference>
<evidence type="ECO:0000256" key="7">
    <source>
        <dbReference type="ARBA" id="ARBA00023136"/>
    </source>
</evidence>
<dbReference type="GO" id="GO:0016020">
    <property type="term" value="C:membrane"/>
    <property type="evidence" value="ECO:0007669"/>
    <property type="project" value="UniProtKB-SubCell"/>
</dbReference>
<evidence type="ECO:0000313" key="12">
    <source>
        <dbReference type="Proteomes" id="UP000026960"/>
    </source>
</evidence>
<dbReference type="Pfam" id="PF08263">
    <property type="entry name" value="LRRNT_2"/>
    <property type="match status" value="1"/>
</dbReference>
<proteinExistence type="predicted"/>
<evidence type="ECO:0000313" key="11">
    <source>
        <dbReference type="EnsemblPlants" id="OBART11G23250.4"/>
    </source>
</evidence>
<keyword evidence="2" id="KW-0433">Leucine-rich repeat</keyword>
<keyword evidence="5" id="KW-0677">Repeat</keyword>
<keyword evidence="7" id="KW-0472">Membrane</keyword>
<evidence type="ECO:0000256" key="4">
    <source>
        <dbReference type="ARBA" id="ARBA00022729"/>
    </source>
</evidence>
<accession>A0A0D3HQ42</accession>
<dbReference type="InterPro" id="IPR053211">
    <property type="entry name" value="DNA_repair-toleration"/>
</dbReference>
<evidence type="ECO:0000259" key="10">
    <source>
        <dbReference type="Pfam" id="PF23598"/>
    </source>
</evidence>
<evidence type="ECO:0000256" key="1">
    <source>
        <dbReference type="ARBA" id="ARBA00004167"/>
    </source>
</evidence>
<dbReference type="PANTHER" id="PTHR48060">
    <property type="entry name" value="DNA DAMAGE-REPAIR/TOLERATION PROTEIN DRT100"/>
    <property type="match status" value="1"/>
</dbReference>
<dbReference type="Gramene" id="OBART11G23250.4">
    <property type="protein sequence ID" value="OBART11G23250.4"/>
    <property type="gene ID" value="OBART11G23250"/>
</dbReference>
<keyword evidence="6" id="KW-1133">Transmembrane helix</keyword>
<dbReference type="FunFam" id="3.80.10.10:FF:000400">
    <property type="entry name" value="Nuclear pore complex protein NUP107"/>
    <property type="match status" value="1"/>
</dbReference>
<dbReference type="InterPro" id="IPR055414">
    <property type="entry name" value="LRR_R13L4/SHOC2-like"/>
</dbReference>
<dbReference type="Gene3D" id="3.80.10.10">
    <property type="entry name" value="Ribonuclease Inhibitor"/>
    <property type="match status" value="4"/>
</dbReference>
<dbReference type="FunFam" id="3.80.10.10:FF:000453">
    <property type="entry name" value="Leucine-rich receptor-like protein kinase family protein"/>
    <property type="match status" value="1"/>
</dbReference>
<dbReference type="GO" id="GO:0006952">
    <property type="term" value="P:defense response"/>
    <property type="evidence" value="ECO:0007669"/>
    <property type="project" value="UniProtKB-ARBA"/>
</dbReference>
<evidence type="ECO:0000256" key="5">
    <source>
        <dbReference type="ARBA" id="ARBA00022737"/>
    </source>
</evidence>
<name>A0A0D3HQ42_9ORYZ</name>
<dbReference type="InterPro" id="IPR013210">
    <property type="entry name" value="LRR_N_plant-typ"/>
</dbReference>
<dbReference type="InterPro" id="IPR001611">
    <property type="entry name" value="Leu-rich_rpt"/>
</dbReference>
<keyword evidence="8" id="KW-0325">Glycoprotein</keyword>
<organism evidence="11">
    <name type="scientific">Oryza barthii</name>
    <dbReference type="NCBI Taxonomy" id="65489"/>
    <lineage>
        <taxon>Eukaryota</taxon>
        <taxon>Viridiplantae</taxon>
        <taxon>Streptophyta</taxon>
        <taxon>Embryophyta</taxon>
        <taxon>Tracheophyta</taxon>
        <taxon>Spermatophyta</taxon>
        <taxon>Magnoliopsida</taxon>
        <taxon>Liliopsida</taxon>
        <taxon>Poales</taxon>
        <taxon>Poaceae</taxon>
        <taxon>BOP clade</taxon>
        <taxon>Oryzoideae</taxon>
        <taxon>Oryzeae</taxon>
        <taxon>Oryzinae</taxon>
        <taxon>Oryza</taxon>
    </lineage>
</organism>
<dbReference type="EnsemblPlants" id="OBART11G23250.4">
    <property type="protein sequence ID" value="OBART11G23250.4"/>
    <property type="gene ID" value="OBART11G23250"/>
</dbReference>
<dbReference type="GO" id="GO:0009791">
    <property type="term" value="P:post-embryonic development"/>
    <property type="evidence" value="ECO:0007669"/>
    <property type="project" value="UniProtKB-ARBA"/>
</dbReference>
<dbReference type="GO" id="GO:0051707">
    <property type="term" value="P:response to other organism"/>
    <property type="evidence" value="ECO:0007669"/>
    <property type="project" value="UniProtKB-ARBA"/>
</dbReference>
<protein>
    <submittedName>
        <fullName evidence="11">Uncharacterized protein</fullName>
    </submittedName>
</protein>
<reference evidence="11" key="1">
    <citation type="journal article" date="2009" name="Rice">
        <title>De Novo Next Generation Sequencing of Plant Genomes.</title>
        <authorList>
            <person name="Rounsley S."/>
            <person name="Marri P.R."/>
            <person name="Yu Y."/>
            <person name="He R."/>
            <person name="Sisneros N."/>
            <person name="Goicoechea J.L."/>
            <person name="Lee S.J."/>
            <person name="Angelova A."/>
            <person name="Kudrna D."/>
            <person name="Luo M."/>
            <person name="Affourtit J."/>
            <person name="Desany B."/>
            <person name="Knight J."/>
            <person name="Niazi F."/>
            <person name="Egholm M."/>
            <person name="Wing R.A."/>
        </authorList>
    </citation>
    <scope>NUCLEOTIDE SEQUENCE [LARGE SCALE GENOMIC DNA]</scope>
    <source>
        <strain evidence="11">cv. IRGC 105608</strain>
    </source>
</reference>
<keyword evidence="4" id="KW-0732">Signal</keyword>
<dbReference type="Pfam" id="PF23598">
    <property type="entry name" value="LRR_14"/>
    <property type="match status" value="1"/>
</dbReference>
<feature type="domain" description="Leucine-rich repeat-containing N-terminal plant-type" evidence="9">
    <location>
        <begin position="12"/>
        <end position="51"/>
    </location>
</feature>
<keyword evidence="12" id="KW-1185">Reference proteome</keyword>
<dbReference type="HOGENOM" id="CLU_000288_18_22_1"/>
<evidence type="ECO:0000256" key="2">
    <source>
        <dbReference type="ARBA" id="ARBA00022614"/>
    </source>
</evidence>
<dbReference type="AlphaFoldDB" id="A0A0D3HQ42"/>
<reference evidence="11" key="2">
    <citation type="submission" date="2015-03" db="UniProtKB">
        <authorList>
            <consortium name="EnsemblPlants"/>
        </authorList>
    </citation>
    <scope>IDENTIFICATION</scope>
</reference>
<comment type="subcellular location">
    <subcellularLocation>
        <location evidence="1">Membrane</location>
        <topology evidence="1">Single-pass membrane protein</topology>
    </subcellularLocation>
</comment>
<keyword evidence="3" id="KW-0812">Transmembrane</keyword>